<keyword evidence="3" id="KW-0812">Transmembrane</keyword>
<evidence type="ECO:0000256" key="3">
    <source>
        <dbReference type="SAM" id="Phobius"/>
    </source>
</evidence>
<feature type="region of interest" description="Disordered" evidence="2">
    <location>
        <begin position="54"/>
        <end position="76"/>
    </location>
</feature>
<accession>A0ABY7DNN9</accession>
<dbReference type="EMBL" id="CP111014">
    <property type="protein sequence ID" value="WAQ99314.1"/>
    <property type="molecule type" value="Genomic_DNA"/>
</dbReference>
<dbReference type="PANTHER" id="PTHR46154:SF4">
    <property type="entry name" value="UREA ACTIVE TRANSPORTER"/>
    <property type="match status" value="1"/>
</dbReference>
<feature type="compositionally biased region" description="Polar residues" evidence="2">
    <location>
        <begin position="34"/>
        <end position="45"/>
    </location>
</feature>
<proteinExistence type="predicted"/>
<evidence type="ECO:0000313" key="5">
    <source>
        <dbReference type="EMBL" id="WAQ99314.1"/>
    </source>
</evidence>
<feature type="region of interest" description="Disordered" evidence="2">
    <location>
        <begin position="26"/>
        <end position="45"/>
    </location>
</feature>
<dbReference type="Proteomes" id="UP001164746">
    <property type="component" value="Chromosome 3"/>
</dbReference>
<dbReference type="InterPro" id="IPR038377">
    <property type="entry name" value="Na/Glc_symporter_sf"/>
</dbReference>
<dbReference type="InterPro" id="IPR031155">
    <property type="entry name" value="DUR"/>
</dbReference>
<feature type="signal peptide" evidence="4">
    <location>
        <begin position="1"/>
        <end position="26"/>
    </location>
</feature>
<feature type="transmembrane region" description="Helical" evidence="3">
    <location>
        <begin position="268"/>
        <end position="285"/>
    </location>
</feature>
<keyword evidence="6" id="KW-1185">Reference proteome</keyword>
<dbReference type="PANTHER" id="PTHR46154">
    <property type="match status" value="1"/>
</dbReference>
<keyword evidence="1" id="KW-0813">Transport</keyword>
<evidence type="ECO:0000256" key="2">
    <source>
        <dbReference type="SAM" id="MobiDB-lite"/>
    </source>
</evidence>
<keyword evidence="4" id="KW-0732">Signal</keyword>
<evidence type="ECO:0000313" key="6">
    <source>
        <dbReference type="Proteomes" id="UP001164746"/>
    </source>
</evidence>
<feature type="transmembrane region" description="Helical" evidence="3">
    <location>
        <begin position="182"/>
        <end position="200"/>
    </location>
</feature>
<evidence type="ECO:0000256" key="1">
    <source>
        <dbReference type="ARBA" id="ARBA00022448"/>
    </source>
</evidence>
<feature type="chain" id="PRO_5046329922" evidence="4">
    <location>
        <begin position="27"/>
        <end position="348"/>
    </location>
</feature>
<sequence length="348" mass="38510">MDSRILAIVFVVIICAILNHDSTTEGLTTTSSTRMDGSSEGTYGTTASLNEVTSSTVQHSRKTKLKPREEEETNISPSIPKSNAALLLLLGFGGFSILVAAAYKSLRKYVYHEEHNLHTVFDAVRPWRNSLIFDWHNCGHIAFSCFVHLFEDKGSFLIVCTSMLLAGKSALEVLTKDVNSEFIFRVLAFLFGSYCMIGGLGTTFYISYFNTAMTFLSVTVYVLYTSYFPSEESKEYSSMETLYTAAICVEAPETNYQQSHTTFRTESGLVYGVVLLFMATSASFTNQANWQSRIAAKPTNGILGFFMAAYLWCVIAPCLSVTVTASYFAMSLKNGTHLLSESEIDNGE</sequence>
<protein>
    <submittedName>
        <fullName evidence="5">DUR31-like protein</fullName>
    </submittedName>
</protein>
<keyword evidence="3" id="KW-1133">Transmembrane helix</keyword>
<feature type="transmembrane region" description="Helical" evidence="3">
    <location>
        <begin position="84"/>
        <end position="103"/>
    </location>
</feature>
<keyword evidence="3" id="KW-0472">Membrane</keyword>
<feature type="transmembrane region" description="Helical" evidence="3">
    <location>
        <begin position="305"/>
        <end position="330"/>
    </location>
</feature>
<dbReference type="Gene3D" id="1.20.1730.10">
    <property type="entry name" value="Sodium/glucose cotransporter"/>
    <property type="match status" value="1"/>
</dbReference>
<gene>
    <name evidence="5" type="ORF">MAR_023687</name>
</gene>
<organism evidence="5 6">
    <name type="scientific">Mya arenaria</name>
    <name type="common">Soft-shell clam</name>
    <dbReference type="NCBI Taxonomy" id="6604"/>
    <lineage>
        <taxon>Eukaryota</taxon>
        <taxon>Metazoa</taxon>
        <taxon>Spiralia</taxon>
        <taxon>Lophotrochozoa</taxon>
        <taxon>Mollusca</taxon>
        <taxon>Bivalvia</taxon>
        <taxon>Autobranchia</taxon>
        <taxon>Heteroconchia</taxon>
        <taxon>Euheterodonta</taxon>
        <taxon>Imparidentia</taxon>
        <taxon>Neoheterodontei</taxon>
        <taxon>Myida</taxon>
        <taxon>Myoidea</taxon>
        <taxon>Myidae</taxon>
        <taxon>Mya</taxon>
    </lineage>
</organism>
<evidence type="ECO:0000256" key="4">
    <source>
        <dbReference type="SAM" id="SignalP"/>
    </source>
</evidence>
<reference evidence="5" key="1">
    <citation type="submission" date="2022-11" db="EMBL/GenBank/DDBJ databases">
        <title>Centuries of genome instability and evolution in soft-shell clam transmissible cancer (bioRxiv).</title>
        <authorList>
            <person name="Hart S.F.M."/>
            <person name="Yonemitsu M.A."/>
            <person name="Giersch R.M."/>
            <person name="Beal B.F."/>
            <person name="Arriagada G."/>
            <person name="Davis B.W."/>
            <person name="Ostrander E.A."/>
            <person name="Goff S.P."/>
            <person name="Metzger M.J."/>
        </authorList>
    </citation>
    <scope>NUCLEOTIDE SEQUENCE</scope>
    <source>
        <strain evidence="5">MELC-2E11</strain>
        <tissue evidence="5">Siphon/mantle</tissue>
    </source>
</reference>
<name>A0ABY7DNN9_MYAAR</name>